<evidence type="ECO:0000313" key="3">
    <source>
        <dbReference type="Proteomes" id="UP000521922"/>
    </source>
</evidence>
<protein>
    <submittedName>
        <fullName evidence="2">Type IV pilus assembly protein PilO</fullName>
    </submittedName>
</protein>
<keyword evidence="3" id="KW-1185">Reference proteome</keyword>
<reference evidence="2 3" key="1">
    <citation type="submission" date="2020-07" db="EMBL/GenBank/DDBJ databases">
        <title>Sequencing the genomes of 1000 actinobacteria strains.</title>
        <authorList>
            <person name="Klenk H.-P."/>
        </authorList>
    </citation>
    <scope>NUCLEOTIDE SEQUENCE [LARGE SCALE GENOMIC DNA]</scope>
    <source>
        <strain evidence="2 3">DSM 7487</strain>
    </source>
</reference>
<evidence type="ECO:0000313" key="2">
    <source>
        <dbReference type="EMBL" id="NYD20815.1"/>
    </source>
</evidence>
<feature type="compositionally biased region" description="Low complexity" evidence="1">
    <location>
        <begin position="203"/>
        <end position="215"/>
    </location>
</feature>
<dbReference type="Pfam" id="PF04350">
    <property type="entry name" value="PilO"/>
    <property type="match status" value="1"/>
</dbReference>
<dbReference type="Gene3D" id="3.30.70.60">
    <property type="match status" value="1"/>
</dbReference>
<dbReference type="GO" id="GO:0043107">
    <property type="term" value="P:type IV pilus-dependent motility"/>
    <property type="evidence" value="ECO:0007669"/>
    <property type="project" value="InterPro"/>
</dbReference>
<gene>
    <name evidence="2" type="ORF">BJ968_000355</name>
</gene>
<feature type="region of interest" description="Disordered" evidence="1">
    <location>
        <begin position="196"/>
        <end position="215"/>
    </location>
</feature>
<dbReference type="EMBL" id="JACCBB010000001">
    <property type="protein sequence ID" value="NYD20815.1"/>
    <property type="molecule type" value="Genomic_DNA"/>
</dbReference>
<name>A0A7Y9DHY0_9ACTN</name>
<dbReference type="RefSeq" id="WP_179748694.1">
    <property type="nucleotide sequence ID" value="NZ_BAAAGN010000002.1"/>
</dbReference>
<evidence type="ECO:0000256" key="1">
    <source>
        <dbReference type="SAM" id="MobiDB-lite"/>
    </source>
</evidence>
<accession>A0A7Y9DHY0</accession>
<dbReference type="InterPro" id="IPR014717">
    <property type="entry name" value="Transl_elong_EF1B/ribsomal_bS6"/>
</dbReference>
<dbReference type="AlphaFoldDB" id="A0A7Y9DHY0"/>
<dbReference type="GO" id="GO:0043683">
    <property type="term" value="P:type IV pilus assembly"/>
    <property type="evidence" value="ECO:0007669"/>
    <property type="project" value="InterPro"/>
</dbReference>
<proteinExistence type="predicted"/>
<organism evidence="2 3">
    <name type="scientific">Kineococcus aurantiacus</name>
    <dbReference type="NCBI Taxonomy" id="37633"/>
    <lineage>
        <taxon>Bacteria</taxon>
        <taxon>Bacillati</taxon>
        <taxon>Actinomycetota</taxon>
        <taxon>Actinomycetes</taxon>
        <taxon>Kineosporiales</taxon>
        <taxon>Kineosporiaceae</taxon>
        <taxon>Kineococcus</taxon>
    </lineage>
</organism>
<dbReference type="InterPro" id="IPR007445">
    <property type="entry name" value="PilO"/>
</dbReference>
<comment type="caution">
    <text evidence="2">The sequence shown here is derived from an EMBL/GenBank/DDBJ whole genome shotgun (WGS) entry which is preliminary data.</text>
</comment>
<sequence>MTRDKNTVWIAGTAVLAVLVLVATYFLLIAPKRAEAADIATQTLQTRQGNETLQQQIALLQSQFATLGDRRAELAEITRTLPAKADVQQLLRQVETYATTSGVTLLSVTPGSPVLHGVDGTGAAAETSGPLVVDVPITLTTAGSFSGTELFVKQVQADMGRFLSVSDLSLTAGTASDDDGVTATVTGRVFVLRDAQTTEDQSGTAGAAATNGSES</sequence>
<dbReference type="Proteomes" id="UP000521922">
    <property type="component" value="Unassembled WGS sequence"/>
</dbReference>